<dbReference type="Gene3D" id="1.10.357.10">
    <property type="entry name" value="Tetracycline Repressor, domain 2"/>
    <property type="match status" value="1"/>
</dbReference>
<evidence type="ECO:0000313" key="7">
    <source>
        <dbReference type="Proteomes" id="UP000270743"/>
    </source>
</evidence>
<dbReference type="InterPro" id="IPR036271">
    <property type="entry name" value="Tet_transcr_reg_TetR-rel_C_sf"/>
</dbReference>
<protein>
    <submittedName>
        <fullName evidence="6">Transcriptional regulator BetI</fullName>
    </submittedName>
</protein>
<dbReference type="InterPro" id="IPR009057">
    <property type="entry name" value="Homeodomain-like_sf"/>
</dbReference>
<name>A0A3S4CGB9_9RHOB</name>
<reference evidence="6 7" key="1">
    <citation type="submission" date="2018-12" db="EMBL/GenBank/DDBJ databases">
        <authorList>
            <person name="Criscuolo A."/>
        </authorList>
    </citation>
    <scope>NUCLEOTIDE SEQUENCE [LARGE SCALE GENOMIC DNA]</scope>
    <source>
        <strain evidence="6">ACIP1116241</strain>
    </source>
</reference>
<dbReference type="Pfam" id="PF14246">
    <property type="entry name" value="TetR_C_7"/>
    <property type="match status" value="1"/>
</dbReference>
<dbReference type="InterPro" id="IPR023772">
    <property type="entry name" value="DNA-bd_HTH_TetR-type_CS"/>
</dbReference>
<evidence type="ECO:0000313" key="6">
    <source>
        <dbReference type="EMBL" id="VDS07271.1"/>
    </source>
</evidence>
<dbReference type="EMBL" id="UZWE01000018">
    <property type="protein sequence ID" value="VDS07271.1"/>
    <property type="molecule type" value="Genomic_DNA"/>
</dbReference>
<organism evidence="6 7">
    <name type="scientific">Paracoccus haematequi</name>
    <dbReference type="NCBI Taxonomy" id="2491866"/>
    <lineage>
        <taxon>Bacteria</taxon>
        <taxon>Pseudomonadati</taxon>
        <taxon>Pseudomonadota</taxon>
        <taxon>Alphaproteobacteria</taxon>
        <taxon>Rhodobacterales</taxon>
        <taxon>Paracoccaceae</taxon>
        <taxon>Paracoccus</taxon>
    </lineage>
</organism>
<dbReference type="PANTHER" id="PTHR30055:SF223">
    <property type="entry name" value="HTH-TYPE TRANSCRIPTIONAL REGULATOR UIDR"/>
    <property type="match status" value="1"/>
</dbReference>
<dbReference type="Gene3D" id="1.10.10.60">
    <property type="entry name" value="Homeodomain-like"/>
    <property type="match status" value="1"/>
</dbReference>
<dbReference type="RefSeq" id="WP_126152975.1">
    <property type="nucleotide sequence ID" value="NZ_UZWE01000018.1"/>
</dbReference>
<dbReference type="AlphaFoldDB" id="A0A3S4CGB9"/>
<dbReference type="FunFam" id="1.10.10.60:FF:000141">
    <property type="entry name" value="TetR family transcriptional regulator"/>
    <property type="match status" value="1"/>
</dbReference>
<dbReference type="PROSITE" id="PS01081">
    <property type="entry name" value="HTH_TETR_1"/>
    <property type="match status" value="1"/>
</dbReference>
<dbReference type="GO" id="GO:0003700">
    <property type="term" value="F:DNA-binding transcription factor activity"/>
    <property type="evidence" value="ECO:0007669"/>
    <property type="project" value="TreeGrafter"/>
</dbReference>
<feature type="DNA-binding region" description="H-T-H motif" evidence="4">
    <location>
        <begin position="33"/>
        <end position="52"/>
    </location>
</feature>
<dbReference type="InterPro" id="IPR001647">
    <property type="entry name" value="HTH_TetR"/>
</dbReference>
<dbReference type="GO" id="GO:0000976">
    <property type="term" value="F:transcription cis-regulatory region binding"/>
    <property type="evidence" value="ECO:0007669"/>
    <property type="project" value="TreeGrafter"/>
</dbReference>
<dbReference type="InterPro" id="IPR039536">
    <property type="entry name" value="TetR_C_Proteobacteria"/>
</dbReference>
<sequence length="213" mass="23257">MPKSQAVSPGRKFDQVVRGAAAIFLRDGFAGASVDDIARAAQVSKATLYSYFPDKPHMFQEAMRAETARLEGSFTLDIPPDLDPAQAIPLIVAQVAEWLADPARVTLRRVHLAEAPRFADLSARFHDTLVHVLHGAIRPYLDRWVARGQLCLDDTEIAAGQLIALSGASLPDSMLLCRKGKGPDDGIRPAADLFLRAALPLQTDAPRRRTGRR</sequence>
<keyword evidence="7" id="KW-1185">Reference proteome</keyword>
<evidence type="ECO:0000256" key="3">
    <source>
        <dbReference type="ARBA" id="ARBA00023163"/>
    </source>
</evidence>
<keyword evidence="1" id="KW-0805">Transcription regulation</keyword>
<dbReference type="PANTHER" id="PTHR30055">
    <property type="entry name" value="HTH-TYPE TRANSCRIPTIONAL REGULATOR RUTR"/>
    <property type="match status" value="1"/>
</dbReference>
<feature type="domain" description="HTH tetR-type" evidence="5">
    <location>
        <begin position="10"/>
        <end position="70"/>
    </location>
</feature>
<dbReference type="InterPro" id="IPR050109">
    <property type="entry name" value="HTH-type_TetR-like_transc_reg"/>
</dbReference>
<evidence type="ECO:0000256" key="2">
    <source>
        <dbReference type="ARBA" id="ARBA00023125"/>
    </source>
</evidence>
<dbReference type="SUPFAM" id="SSF46689">
    <property type="entry name" value="Homeodomain-like"/>
    <property type="match status" value="1"/>
</dbReference>
<evidence type="ECO:0000259" key="5">
    <source>
        <dbReference type="PROSITE" id="PS50977"/>
    </source>
</evidence>
<proteinExistence type="predicted"/>
<keyword evidence="3" id="KW-0804">Transcription</keyword>
<gene>
    <name evidence="6" type="ORF">PARHAE_00446</name>
</gene>
<dbReference type="Proteomes" id="UP000270743">
    <property type="component" value="Unassembled WGS sequence"/>
</dbReference>
<evidence type="ECO:0000256" key="1">
    <source>
        <dbReference type="ARBA" id="ARBA00023015"/>
    </source>
</evidence>
<dbReference type="PRINTS" id="PR00455">
    <property type="entry name" value="HTHTETR"/>
</dbReference>
<accession>A0A3S4CGB9</accession>
<keyword evidence="2 4" id="KW-0238">DNA-binding</keyword>
<evidence type="ECO:0000256" key="4">
    <source>
        <dbReference type="PROSITE-ProRule" id="PRU00335"/>
    </source>
</evidence>
<dbReference type="OrthoDB" id="9816431at2"/>
<dbReference type="PROSITE" id="PS50977">
    <property type="entry name" value="HTH_TETR_2"/>
    <property type="match status" value="1"/>
</dbReference>
<dbReference type="Pfam" id="PF00440">
    <property type="entry name" value="TetR_N"/>
    <property type="match status" value="1"/>
</dbReference>
<dbReference type="SUPFAM" id="SSF48498">
    <property type="entry name" value="Tetracyclin repressor-like, C-terminal domain"/>
    <property type="match status" value="1"/>
</dbReference>